<proteinExistence type="predicted"/>
<sequence>MTSKTQSLNNPMQLYIINGDIEYYSEITDGSKPKKSIFVYDIPEKTEKANDLTSKTSEQSTFINFNYGVASSTKSGCTVTRYMESGKTYETDAGVYGPNPAPQNNGYLVRGYGVPHQNPYYGALVLMSSNRGKKVNVARGVFHQNEKRGSAISIEYPFKRNTTYEITIKAKFHDNRHSLDKIYSSGYPTLYAQLKDNGIIIPPGRTGGETQDSCEREDLNDIKDFINDYVNYIRAYTLDSNIEVTKEVSFQFSPINEKKALLLSLHPTMATEGYGLPIPTNSHTMILYSITLTEKTFDPSLNVSVPDNSGGGRR</sequence>
<evidence type="ECO:0000313" key="2">
    <source>
        <dbReference type="Proteomes" id="UP000214684"/>
    </source>
</evidence>
<dbReference type="Proteomes" id="UP000214684">
    <property type="component" value="Unassembled WGS sequence"/>
</dbReference>
<gene>
    <name evidence="1" type="ORF">B0A64_12170</name>
</gene>
<comment type="caution">
    <text evidence="1">The sequence shown here is derived from an EMBL/GenBank/DDBJ whole genome shotgun (WGS) entry which is preliminary data.</text>
</comment>
<accession>A0A227P9B0</accession>
<dbReference type="EMBL" id="MUGS01000020">
    <property type="protein sequence ID" value="OXG05828.1"/>
    <property type="molecule type" value="Genomic_DNA"/>
</dbReference>
<reference evidence="1 2" key="1">
    <citation type="submission" date="2016-11" db="EMBL/GenBank/DDBJ databases">
        <title>Whole genomes of Flavobacteriaceae.</title>
        <authorList>
            <person name="Stine C."/>
            <person name="Li C."/>
            <person name="Tadesse D."/>
        </authorList>
    </citation>
    <scope>NUCLEOTIDE SEQUENCE [LARGE SCALE GENOMIC DNA]</scope>
    <source>
        <strain evidence="1 2">DSM 24704</strain>
    </source>
</reference>
<protein>
    <submittedName>
        <fullName evidence="1">Uncharacterized protein</fullName>
    </submittedName>
</protein>
<keyword evidence="2" id="KW-1185">Reference proteome</keyword>
<organism evidence="1 2">
    <name type="scientific">Flavobacterium araucananum</name>
    <dbReference type="NCBI Taxonomy" id="946678"/>
    <lineage>
        <taxon>Bacteria</taxon>
        <taxon>Pseudomonadati</taxon>
        <taxon>Bacteroidota</taxon>
        <taxon>Flavobacteriia</taxon>
        <taxon>Flavobacteriales</taxon>
        <taxon>Flavobacteriaceae</taxon>
        <taxon>Flavobacterium</taxon>
    </lineage>
</organism>
<dbReference type="AlphaFoldDB" id="A0A227P9B0"/>
<name>A0A227P9B0_9FLAO</name>
<evidence type="ECO:0000313" key="1">
    <source>
        <dbReference type="EMBL" id="OXG05828.1"/>
    </source>
</evidence>